<organism evidence="1 2">
    <name type="scientific">Streptomyces thioluteus</name>
    <dbReference type="NCBI Taxonomy" id="66431"/>
    <lineage>
        <taxon>Bacteria</taxon>
        <taxon>Bacillati</taxon>
        <taxon>Actinomycetota</taxon>
        <taxon>Actinomycetes</taxon>
        <taxon>Kitasatosporales</taxon>
        <taxon>Streptomycetaceae</taxon>
        <taxon>Streptomyces</taxon>
    </lineage>
</organism>
<keyword evidence="2" id="KW-1185">Reference proteome</keyword>
<evidence type="ECO:0000313" key="2">
    <source>
        <dbReference type="Proteomes" id="UP001501102"/>
    </source>
</evidence>
<dbReference type="EMBL" id="BAAAXZ010000033">
    <property type="protein sequence ID" value="GAA2915203.1"/>
    <property type="molecule type" value="Genomic_DNA"/>
</dbReference>
<name>A0ABN3WJ76_STRTU</name>
<sequence length="99" mass="10171">MAVNGVLIVALQIPVTRLIEHRDPAAAADPSRPCSPGRGIGLTGLAGSMPAYMLTIAVWTLAEIINSPTQMGLVTRLSPLHTRAAATRACSPCPGPSAT</sequence>
<protein>
    <submittedName>
        <fullName evidence="1">Uncharacterized protein</fullName>
    </submittedName>
</protein>
<accession>A0ABN3WJ76</accession>
<reference evidence="1 2" key="1">
    <citation type="journal article" date="2019" name="Int. J. Syst. Evol. Microbiol.">
        <title>The Global Catalogue of Microorganisms (GCM) 10K type strain sequencing project: providing services to taxonomists for standard genome sequencing and annotation.</title>
        <authorList>
            <consortium name="The Broad Institute Genomics Platform"/>
            <consortium name="The Broad Institute Genome Sequencing Center for Infectious Disease"/>
            <person name="Wu L."/>
            <person name="Ma J."/>
        </authorList>
    </citation>
    <scope>NUCLEOTIDE SEQUENCE [LARGE SCALE GENOMIC DNA]</scope>
    <source>
        <strain evidence="1 2">JCM 4087</strain>
    </source>
</reference>
<dbReference type="Proteomes" id="UP001501102">
    <property type="component" value="Unassembled WGS sequence"/>
</dbReference>
<evidence type="ECO:0000313" key="1">
    <source>
        <dbReference type="EMBL" id="GAA2915203.1"/>
    </source>
</evidence>
<comment type="caution">
    <text evidence="1">The sequence shown here is derived from an EMBL/GenBank/DDBJ whole genome shotgun (WGS) entry which is preliminary data.</text>
</comment>
<gene>
    <name evidence="1" type="ORF">GCM10020221_08640</name>
</gene>
<proteinExistence type="predicted"/>